<dbReference type="Pfam" id="PF00474">
    <property type="entry name" value="SSF"/>
    <property type="match status" value="1"/>
</dbReference>
<feature type="transmembrane region" description="Helical" evidence="7">
    <location>
        <begin position="12"/>
        <end position="32"/>
    </location>
</feature>
<protein>
    <submittedName>
        <fullName evidence="8">SSS family solute:Na+ symporter</fullName>
    </submittedName>
</protein>
<accession>A0A7W4W8V0</accession>
<dbReference type="AlphaFoldDB" id="A0A7W4W8V0"/>
<proteinExistence type="inferred from homology"/>
<feature type="transmembrane region" description="Helical" evidence="7">
    <location>
        <begin position="511"/>
        <end position="530"/>
    </location>
</feature>
<feature type="transmembrane region" description="Helical" evidence="7">
    <location>
        <begin position="367"/>
        <end position="386"/>
    </location>
</feature>
<dbReference type="NCBIfam" id="TIGR00813">
    <property type="entry name" value="sss"/>
    <property type="match status" value="1"/>
</dbReference>
<reference evidence="8 9" key="1">
    <citation type="submission" date="2020-08" db="EMBL/GenBank/DDBJ databases">
        <title>Genomic Encyclopedia of Type Strains, Phase III (KMG-III): the genomes of soil and plant-associated and newly described type strains.</title>
        <authorList>
            <person name="Whitman W."/>
        </authorList>
    </citation>
    <scope>NUCLEOTIDE SEQUENCE [LARGE SCALE GENOMIC DNA]</scope>
    <source>
        <strain evidence="8 9">CECT 8799</strain>
    </source>
</reference>
<dbReference type="Gene3D" id="1.20.1730.10">
    <property type="entry name" value="Sodium/glucose cotransporter"/>
    <property type="match status" value="1"/>
</dbReference>
<dbReference type="Proteomes" id="UP000535937">
    <property type="component" value="Unassembled WGS sequence"/>
</dbReference>
<evidence type="ECO:0000313" key="9">
    <source>
        <dbReference type="Proteomes" id="UP000535937"/>
    </source>
</evidence>
<evidence type="ECO:0000256" key="3">
    <source>
        <dbReference type="ARBA" id="ARBA00022692"/>
    </source>
</evidence>
<evidence type="ECO:0000256" key="6">
    <source>
        <dbReference type="RuleBase" id="RU362091"/>
    </source>
</evidence>
<comment type="similarity">
    <text evidence="2 6">Belongs to the sodium:solute symporter (SSF) (TC 2.A.21) family.</text>
</comment>
<name>A0A7W4W8V0_9GAMM</name>
<evidence type="ECO:0000313" key="8">
    <source>
        <dbReference type="EMBL" id="MBB3059589.1"/>
    </source>
</evidence>
<dbReference type="EMBL" id="JACHWZ010000002">
    <property type="protein sequence ID" value="MBB3059589.1"/>
    <property type="molecule type" value="Genomic_DNA"/>
</dbReference>
<feature type="transmembrane region" description="Helical" evidence="7">
    <location>
        <begin position="236"/>
        <end position="254"/>
    </location>
</feature>
<evidence type="ECO:0000256" key="2">
    <source>
        <dbReference type="ARBA" id="ARBA00006434"/>
    </source>
</evidence>
<sequence length="531" mass="58068">MIESTADLGLNGIDLTIVGVYFVATIAIGLYLSRKHDNAEDYFLAGRAMLWPFIGLSLFASNISSTTLIGLAGDAYSSGIAVYNYEWMAAVILVFFAVFFLPVILRTGLYTMPEMLERRFDYRARRYFSVLTIFLNIVVDTAGSLYAGALVLKLIFPDFPIWQMVALLAIVAGIYTISGGLAAVMYTDTIQAVLLVVGSVVITIFALDKAGGWENVLAQVSADKLSLVRPADDPGVPWPGLVTGVALLGFYFWCTNQFMVQRVLSAKNLDHGRWSVLFAGLLKLPVLFIMVLPGTFAILLYPDLPRADLVYPTLMFDLLPVGLLGLVLAGFIAALMSQIDSTLNSASTLITMDFVKPLRPSLTAHQLMRVGQVVTFIFMVLAVAWAPQIENFGSLFKYLQKILSYAVPPVLALFLVGFFWRGANAHGAIATLVLGTLAGIGLFLANEVWDLFNLHFLYVAPTLFVFCALVLVVASKLSSEVPTDSALVFTWNPASFAEETRELQGQPVWKNYRVLSVLLLALTAGIVGAFW</sequence>
<feature type="transmembrane region" description="Helical" evidence="7">
    <location>
        <begin position="126"/>
        <end position="149"/>
    </location>
</feature>
<dbReference type="PROSITE" id="PS50283">
    <property type="entry name" value="NA_SOLUT_SYMP_3"/>
    <property type="match status" value="1"/>
</dbReference>
<dbReference type="PANTHER" id="PTHR11819">
    <property type="entry name" value="SOLUTE CARRIER FAMILY 5"/>
    <property type="match status" value="1"/>
</dbReference>
<feature type="transmembrane region" description="Helical" evidence="7">
    <location>
        <begin position="85"/>
        <end position="105"/>
    </location>
</feature>
<feature type="transmembrane region" description="Helical" evidence="7">
    <location>
        <begin position="398"/>
        <end position="420"/>
    </location>
</feature>
<dbReference type="CDD" id="cd10329">
    <property type="entry name" value="SLC5sbd_SGLT1-like"/>
    <property type="match status" value="1"/>
</dbReference>
<feature type="transmembrane region" description="Helical" evidence="7">
    <location>
        <begin position="53"/>
        <end position="73"/>
    </location>
</feature>
<comment type="caution">
    <text evidence="8">The sequence shown here is derived from an EMBL/GenBank/DDBJ whole genome shotgun (WGS) entry which is preliminary data.</text>
</comment>
<evidence type="ECO:0000256" key="7">
    <source>
        <dbReference type="SAM" id="Phobius"/>
    </source>
</evidence>
<feature type="transmembrane region" description="Helical" evidence="7">
    <location>
        <begin position="275"/>
        <end position="301"/>
    </location>
</feature>
<dbReference type="InterPro" id="IPR038377">
    <property type="entry name" value="Na/Glc_symporter_sf"/>
</dbReference>
<evidence type="ECO:0000256" key="1">
    <source>
        <dbReference type="ARBA" id="ARBA00004141"/>
    </source>
</evidence>
<evidence type="ECO:0000256" key="4">
    <source>
        <dbReference type="ARBA" id="ARBA00022989"/>
    </source>
</evidence>
<dbReference type="PANTHER" id="PTHR11819:SF195">
    <property type="entry name" value="SODIUM_GLUCOSE COTRANSPORTER 4"/>
    <property type="match status" value="1"/>
</dbReference>
<feature type="transmembrane region" description="Helical" evidence="7">
    <location>
        <begin position="451"/>
        <end position="474"/>
    </location>
</feature>
<feature type="transmembrane region" description="Helical" evidence="7">
    <location>
        <begin position="190"/>
        <end position="207"/>
    </location>
</feature>
<keyword evidence="5 7" id="KW-0472">Membrane</keyword>
<dbReference type="InterPro" id="IPR001734">
    <property type="entry name" value="Na/solute_symporter"/>
</dbReference>
<dbReference type="GO" id="GO:0005886">
    <property type="term" value="C:plasma membrane"/>
    <property type="evidence" value="ECO:0007669"/>
    <property type="project" value="TreeGrafter"/>
</dbReference>
<dbReference type="RefSeq" id="WP_183456159.1">
    <property type="nucleotide sequence ID" value="NZ_JACHWZ010000002.1"/>
</dbReference>
<feature type="transmembrane region" description="Helical" evidence="7">
    <location>
        <begin position="161"/>
        <end position="183"/>
    </location>
</feature>
<evidence type="ECO:0000256" key="5">
    <source>
        <dbReference type="ARBA" id="ARBA00023136"/>
    </source>
</evidence>
<keyword evidence="9" id="KW-1185">Reference proteome</keyword>
<keyword evidence="4 7" id="KW-1133">Transmembrane helix</keyword>
<dbReference type="GO" id="GO:0005412">
    <property type="term" value="F:D-glucose:sodium symporter activity"/>
    <property type="evidence" value="ECO:0007669"/>
    <property type="project" value="TreeGrafter"/>
</dbReference>
<gene>
    <name evidence="8" type="ORF">FHS09_000397</name>
</gene>
<organism evidence="8 9">
    <name type="scientific">Microbulbifer rhizosphaerae</name>
    <dbReference type="NCBI Taxonomy" id="1562603"/>
    <lineage>
        <taxon>Bacteria</taxon>
        <taxon>Pseudomonadati</taxon>
        <taxon>Pseudomonadota</taxon>
        <taxon>Gammaproteobacteria</taxon>
        <taxon>Cellvibrionales</taxon>
        <taxon>Microbulbiferaceae</taxon>
        <taxon>Microbulbifer</taxon>
    </lineage>
</organism>
<keyword evidence="3 7" id="KW-0812">Transmembrane</keyword>
<comment type="subcellular location">
    <subcellularLocation>
        <location evidence="1">Membrane</location>
        <topology evidence="1">Multi-pass membrane protein</topology>
    </subcellularLocation>
</comment>
<feature type="transmembrane region" description="Helical" evidence="7">
    <location>
        <begin position="313"/>
        <end position="335"/>
    </location>
</feature>
<feature type="transmembrane region" description="Helical" evidence="7">
    <location>
        <begin position="427"/>
        <end position="445"/>
    </location>
</feature>